<accession>A0ACD1H0N5</accession>
<reference evidence="1" key="1">
    <citation type="submission" date="2018-02" db="EMBL/GenBank/DDBJ databases">
        <title>The genomes of Aspergillus section Nigri reveals drivers in fungal speciation.</title>
        <authorList>
            <consortium name="DOE Joint Genome Institute"/>
            <person name="Vesth T.C."/>
            <person name="Nybo J."/>
            <person name="Theobald S."/>
            <person name="Brandl J."/>
            <person name="Frisvad J.C."/>
            <person name="Nielsen K.F."/>
            <person name="Lyhne E.K."/>
            <person name="Kogle M.E."/>
            <person name="Kuo A."/>
            <person name="Riley R."/>
            <person name="Clum A."/>
            <person name="Nolan M."/>
            <person name="Lipzen A."/>
            <person name="Salamov A."/>
            <person name="Henrissat B."/>
            <person name="Wiebenga A."/>
            <person name="De vries R.P."/>
            <person name="Grigoriev I.V."/>
            <person name="Mortensen U.H."/>
            <person name="Andersen M.R."/>
            <person name="Baker S.E."/>
        </authorList>
    </citation>
    <scope>NUCLEOTIDE SEQUENCE</scope>
    <source>
        <strain evidence="1">CBS 121060</strain>
    </source>
</reference>
<organism evidence="1 2">
    <name type="scientific">Aspergillus aculeatinus CBS 121060</name>
    <dbReference type="NCBI Taxonomy" id="1448322"/>
    <lineage>
        <taxon>Eukaryota</taxon>
        <taxon>Fungi</taxon>
        <taxon>Dikarya</taxon>
        <taxon>Ascomycota</taxon>
        <taxon>Pezizomycotina</taxon>
        <taxon>Eurotiomycetes</taxon>
        <taxon>Eurotiomycetidae</taxon>
        <taxon>Eurotiales</taxon>
        <taxon>Aspergillaceae</taxon>
        <taxon>Aspergillus</taxon>
        <taxon>Aspergillus subgen. Circumdati</taxon>
    </lineage>
</organism>
<evidence type="ECO:0000313" key="2">
    <source>
        <dbReference type="Proteomes" id="UP000249661"/>
    </source>
</evidence>
<proteinExistence type="predicted"/>
<gene>
    <name evidence="1" type="ORF">BO66DRAFT_441331</name>
</gene>
<sequence>MADKKRVYYSYKSIEAYNEYDDEVRRIIQYDTDQDMWSCNRALPPTCYPPPLSEECIRRVKELSDDVIVHEIED</sequence>
<dbReference type="Proteomes" id="UP000249661">
    <property type="component" value="Unassembled WGS sequence"/>
</dbReference>
<evidence type="ECO:0000313" key="1">
    <source>
        <dbReference type="EMBL" id="RAH67135.1"/>
    </source>
</evidence>
<name>A0ACD1H0N5_9EURO</name>
<protein>
    <submittedName>
        <fullName evidence="1">Uncharacterized protein</fullName>
    </submittedName>
</protein>
<keyword evidence="2" id="KW-1185">Reference proteome</keyword>
<dbReference type="EMBL" id="KZ824976">
    <property type="protein sequence ID" value="RAH67135.1"/>
    <property type="molecule type" value="Genomic_DNA"/>
</dbReference>